<feature type="transmembrane region" description="Helical" evidence="1">
    <location>
        <begin position="103"/>
        <end position="129"/>
    </location>
</feature>
<gene>
    <name evidence="2" type="ORF">Vau01_084650</name>
</gene>
<proteinExistence type="predicted"/>
<keyword evidence="1" id="KW-0472">Membrane</keyword>
<feature type="transmembrane region" description="Helical" evidence="1">
    <location>
        <begin position="178"/>
        <end position="196"/>
    </location>
</feature>
<organism evidence="2 3">
    <name type="scientific">Virgisporangium aurantiacum</name>
    <dbReference type="NCBI Taxonomy" id="175570"/>
    <lineage>
        <taxon>Bacteria</taxon>
        <taxon>Bacillati</taxon>
        <taxon>Actinomycetota</taxon>
        <taxon>Actinomycetes</taxon>
        <taxon>Micromonosporales</taxon>
        <taxon>Micromonosporaceae</taxon>
        <taxon>Virgisporangium</taxon>
    </lineage>
</organism>
<sequence length="260" mass="26487">MKVTFRRVLRSEWTKLVSLRSTWILLGVVAVLMVTVAGLIGWRASLDPATENTVTLAVARAFLSVDLASLIVGVFGILLMTGEYSSGAIRSTLAAVPRRLPVLAAKALALAGLMLPVMAVASVASLLVSQAFADAAERVGLGDDGVLRATAGAACAPVLLGLLGMGIGAMVRHTAAAITVYVAVLLVIPALLPAVLSQRLEEDVIPLVPVAAGQSLYAIGKSDGGGGLQLLSPGPAALVMAAWIVAILAGGALALKRRDA</sequence>
<dbReference type="EMBL" id="BOPG01000061">
    <property type="protein sequence ID" value="GIJ60949.1"/>
    <property type="molecule type" value="Genomic_DNA"/>
</dbReference>
<comment type="caution">
    <text evidence="2">The sequence shown here is derived from an EMBL/GenBank/DDBJ whole genome shotgun (WGS) entry which is preliminary data.</text>
</comment>
<accession>A0A8J3ZB75</accession>
<evidence type="ECO:0000313" key="3">
    <source>
        <dbReference type="Proteomes" id="UP000612585"/>
    </source>
</evidence>
<protein>
    <submittedName>
        <fullName evidence="2">ABC transporter permease</fullName>
    </submittedName>
</protein>
<dbReference type="PANTHER" id="PTHR37305">
    <property type="entry name" value="INTEGRAL MEMBRANE PROTEIN-RELATED"/>
    <property type="match status" value="1"/>
</dbReference>
<dbReference type="GO" id="GO:0005886">
    <property type="term" value="C:plasma membrane"/>
    <property type="evidence" value="ECO:0007669"/>
    <property type="project" value="UniProtKB-SubCell"/>
</dbReference>
<feature type="transmembrane region" description="Helical" evidence="1">
    <location>
        <begin position="149"/>
        <end position="171"/>
    </location>
</feature>
<keyword evidence="1" id="KW-1133">Transmembrane helix</keyword>
<name>A0A8J3ZB75_9ACTN</name>
<keyword evidence="3" id="KW-1185">Reference proteome</keyword>
<dbReference type="GO" id="GO:0140359">
    <property type="term" value="F:ABC-type transporter activity"/>
    <property type="evidence" value="ECO:0007669"/>
    <property type="project" value="InterPro"/>
</dbReference>
<evidence type="ECO:0000313" key="2">
    <source>
        <dbReference type="EMBL" id="GIJ60949.1"/>
    </source>
</evidence>
<dbReference type="PANTHER" id="PTHR37305:SF1">
    <property type="entry name" value="MEMBRANE PROTEIN"/>
    <property type="match status" value="1"/>
</dbReference>
<reference evidence="2" key="1">
    <citation type="submission" date="2021-01" db="EMBL/GenBank/DDBJ databases">
        <title>Whole genome shotgun sequence of Virgisporangium aurantiacum NBRC 16421.</title>
        <authorList>
            <person name="Komaki H."/>
            <person name="Tamura T."/>
        </authorList>
    </citation>
    <scope>NUCLEOTIDE SEQUENCE</scope>
    <source>
        <strain evidence="2">NBRC 16421</strain>
    </source>
</reference>
<dbReference type="AlphaFoldDB" id="A0A8J3ZB75"/>
<dbReference type="RefSeq" id="WP_204005618.1">
    <property type="nucleotide sequence ID" value="NZ_BOPG01000061.1"/>
</dbReference>
<feature type="transmembrane region" description="Helical" evidence="1">
    <location>
        <begin position="236"/>
        <end position="255"/>
    </location>
</feature>
<feature type="transmembrane region" description="Helical" evidence="1">
    <location>
        <begin position="21"/>
        <end position="42"/>
    </location>
</feature>
<feature type="transmembrane region" description="Helical" evidence="1">
    <location>
        <begin position="62"/>
        <end position="82"/>
    </location>
</feature>
<evidence type="ECO:0000256" key="1">
    <source>
        <dbReference type="SAM" id="Phobius"/>
    </source>
</evidence>
<dbReference type="Proteomes" id="UP000612585">
    <property type="component" value="Unassembled WGS sequence"/>
</dbReference>
<keyword evidence="1" id="KW-0812">Transmembrane</keyword>